<keyword evidence="4" id="KW-1185">Reference proteome</keyword>
<evidence type="ECO:0000313" key="4">
    <source>
        <dbReference type="Proteomes" id="UP000295293"/>
    </source>
</evidence>
<gene>
    <name evidence="3" type="ORF">DFR29_10382</name>
</gene>
<dbReference type="AlphaFoldDB" id="A0A4R6Z4G3"/>
<reference evidence="3 4" key="1">
    <citation type="submission" date="2019-03" db="EMBL/GenBank/DDBJ databases">
        <title>Genomic Encyclopedia of Type Strains, Phase IV (KMG-IV): sequencing the most valuable type-strain genomes for metagenomic binning, comparative biology and taxonomic classification.</title>
        <authorList>
            <person name="Goeker M."/>
        </authorList>
    </citation>
    <scope>NUCLEOTIDE SEQUENCE [LARGE SCALE GENOMIC DNA]</scope>
    <source>
        <strain evidence="3 4">DSM 21667</strain>
    </source>
</reference>
<name>A0A4R6Z4G3_9GAMM</name>
<evidence type="ECO:0000313" key="3">
    <source>
        <dbReference type="EMBL" id="TDR46550.1"/>
    </source>
</evidence>
<sequence>MPTLNLPRWLLALFLALTVFPAAAAGPADLADNPEADALTEALVRRRLAADDLVNFHRIEVQVSDGVVSLRGTARTRQTRDAVLREVGKVSGVVSVLDKIEVEPTP</sequence>
<dbReference type="PROSITE" id="PS50914">
    <property type="entry name" value="BON"/>
    <property type="match status" value="1"/>
</dbReference>
<proteinExistence type="predicted"/>
<dbReference type="RefSeq" id="WP_166653907.1">
    <property type="nucleotide sequence ID" value="NZ_SNZH01000003.1"/>
</dbReference>
<keyword evidence="1" id="KW-0732">Signal</keyword>
<feature type="signal peptide" evidence="1">
    <location>
        <begin position="1"/>
        <end position="24"/>
    </location>
</feature>
<feature type="domain" description="BON" evidence="2">
    <location>
        <begin position="36"/>
        <end position="104"/>
    </location>
</feature>
<dbReference type="EMBL" id="SNZH01000003">
    <property type="protein sequence ID" value="TDR46550.1"/>
    <property type="molecule type" value="Genomic_DNA"/>
</dbReference>
<organism evidence="3 4">
    <name type="scientific">Tahibacter aquaticus</name>
    <dbReference type="NCBI Taxonomy" id="520092"/>
    <lineage>
        <taxon>Bacteria</taxon>
        <taxon>Pseudomonadati</taxon>
        <taxon>Pseudomonadota</taxon>
        <taxon>Gammaproteobacteria</taxon>
        <taxon>Lysobacterales</taxon>
        <taxon>Rhodanobacteraceae</taxon>
        <taxon>Tahibacter</taxon>
    </lineage>
</organism>
<protein>
    <submittedName>
        <fullName evidence="3">BON domain-containing protein</fullName>
    </submittedName>
</protein>
<comment type="caution">
    <text evidence="3">The sequence shown here is derived from an EMBL/GenBank/DDBJ whole genome shotgun (WGS) entry which is preliminary data.</text>
</comment>
<dbReference type="Gene3D" id="3.30.1340.30">
    <property type="match status" value="1"/>
</dbReference>
<evidence type="ECO:0000256" key="1">
    <source>
        <dbReference type="SAM" id="SignalP"/>
    </source>
</evidence>
<evidence type="ECO:0000259" key="2">
    <source>
        <dbReference type="PROSITE" id="PS50914"/>
    </source>
</evidence>
<accession>A0A4R6Z4G3</accession>
<dbReference type="InterPro" id="IPR007055">
    <property type="entry name" value="BON_dom"/>
</dbReference>
<dbReference type="Pfam" id="PF04972">
    <property type="entry name" value="BON"/>
    <property type="match status" value="1"/>
</dbReference>
<feature type="chain" id="PRO_5020685264" evidence="1">
    <location>
        <begin position="25"/>
        <end position="106"/>
    </location>
</feature>
<dbReference type="Proteomes" id="UP000295293">
    <property type="component" value="Unassembled WGS sequence"/>
</dbReference>